<feature type="compositionally biased region" description="Polar residues" evidence="2">
    <location>
        <begin position="492"/>
        <end position="507"/>
    </location>
</feature>
<feature type="compositionally biased region" description="Pro residues" evidence="2">
    <location>
        <begin position="711"/>
        <end position="721"/>
    </location>
</feature>
<feature type="compositionally biased region" description="Polar residues" evidence="2">
    <location>
        <begin position="519"/>
        <end position="535"/>
    </location>
</feature>
<dbReference type="InterPro" id="IPR050441">
    <property type="entry name" value="RBM"/>
</dbReference>
<feature type="compositionally biased region" description="Polar residues" evidence="2">
    <location>
        <begin position="425"/>
        <end position="439"/>
    </location>
</feature>
<dbReference type="SUPFAM" id="SSF50978">
    <property type="entry name" value="WD40 repeat-like"/>
    <property type="match status" value="1"/>
</dbReference>
<dbReference type="Pfam" id="PF00076">
    <property type="entry name" value="RRM_1"/>
    <property type="match status" value="1"/>
</dbReference>
<dbReference type="Proteomes" id="UP000007264">
    <property type="component" value="Unassembled WGS sequence"/>
</dbReference>
<dbReference type="Gene3D" id="3.30.70.330">
    <property type="match status" value="1"/>
</dbReference>
<dbReference type="InterPro" id="IPR001680">
    <property type="entry name" value="WD40_rpt"/>
</dbReference>
<feature type="region of interest" description="Disordered" evidence="2">
    <location>
        <begin position="685"/>
        <end position="734"/>
    </location>
</feature>
<dbReference type="InterPro" id="IPR012677">
    <property type="entry name" value="Nucleotide-bd_a/b_plait_sf"/>
</dbReference>
<gene>
    <name evidence="4" type="ORF">COCSUDRAFT_57128</name>
</gene>
<accession>I0YS49</accession>
<dbReference type="SUPFAM" id="SSF54928">
    <property type="entry name" value="RNA-binding domain, RBD"/>
    <property type="match status" value="1"/>
</dbReference>
<feature type="domain" description="RRM" evidence="3">
    <location>
        <begin position="946"/>
        <end position="1061"/>
    </location>
</feature>
<feature type="region of interest" description="Disordered" evidence="2">
    <location>
        <begin position="473"/>
        <end position="600"/>
    </location>
</feature>
<dbReference type="GeneID" id="17039200"/>
<dbReference type="SMART" id="SM00360">
    <property type="entry name" value="RRM"/>
    <property type="match status" value="1"/>
</dbReference>
<evidence type="ECO:0000313" key="4">
    <source>
        <dbReference type="EMBL" id="EIE21218.1"/>
    </source>
</evidence>
<feature type="compositionally biased region" description="Low complexity" evidence="2">
    <location>
        <begin position="696"/>
        <end position="710"/>
    </location>
</feature>
<feature type="region of interest" description="Disordered" evidence="2">
    <location>
        <begin position="401"/>
        <end position="456"/>
    </location>
</feature>
<dbReference type="OrthoDB" id="515849at2759"/>
<dbReference type="InterPro" id="IPR015943">
    <property type="entry name" value="WD40/YVTN_repeat-like_dom_sf"/>
</dbReference>
<evidence type="ECO:0000313" key="5">
    <source>
        <dbReference type="Proteomes" id="UP000007264"/>
    </source>
</evidence>
<dbReference type="AlphaFoldDB" id="I0YS49"/>
<dbReference type="InterPro" id="IPR036322">
    <property type="entry name" value="WD40_repeat_dom_sf"/>
</dbReference>
<feature type="region of interest" description="Disordered" evidence="2">
    <location>
        <begin position="614"/>
        <end position="639"/>
    </location>
</feature>
<dbReference type="InterPro" id="IPR035979">
    <property type="entry name" value="RBD_domain_sf"/>
</dbReference>
<comment type="caution">
    <text evidence="4">The sequence shown here is derived from an EMBL/GenBank/DDBJ whole genome shotgun (WGS) entry which is preliminary data.</text>
</comment>
<keyword evidence="1" id="KW-0694">RNA-binding</keyword>
<dbReference type="EMBL" id="AGSI01000013">
    <property type="protein sequence ID" value="EIE21218.1"/>
    <property type="molecule type" value="Genomic_DNA"/>
</dbReference>
<dbReference type="Gene3D" id="2.130.10.10">
    <property type="entry name" value="YVTN repeat-like/Quinoprotein amine dehydrogenase"/>
    <property type="match status" value="1"/>
</dbReference>
<dbReference type="Pfam" id="PF00400">
    <property type="entry name" value="WD40"/>
    <property type="match status" value="1"/>
</dbReference>
<keyword evidence="5" id="KW-1185">Reference proteome</keyword>
<feature type="region of interest" description="Disordered" evidence="2">
    <location>
        <begin position="317"/>
        <end position="351"/>
    </location>
</feature>
<organism evidence="4 5">
    <name type="scientific">Coccomyxa subellipsoidea (strain C-169)</name>
    <name type="common">Green microalga</name>
    <dbReference type="NCBI Taxonomy" id="574566"/>
    <lineage>
        <taxon>Eukaryota</taxon>
        <taxon>Viridiplantae</taxon>
        <taxon>Chlorophyta</taxon>
        <taxon>core chlorophytes</taxon>
        <taxon>Trebouxiophyceae</taxon>
        <taxon>Trebouxiophyceae incertae sedis</taxon>
        <taxon>Coccomyxaceae</taxon>
        <taxon>Coccomyxa</taxon>
        <taxon>Coccomyxa subellipsoidea</taxon>
    </lineage>
</organism>
<feature type="compositionally biased region" description="Polar residues" evidence="2">
    <location>
        <begin position="544"/>
        <end position="559"/>
    </location>
</feature>
<feature type="compositionally biased region" description="Polar residues" evidence="2">
    <location>
        <begin position="882"/>
        <end position="896"/>
    </location>
</feature>
<dbReference type="PANTHER" id="PTHR48034">
    <property type="entry name" value="TRANSFORMER-2 SEX-DETERMINING PROTEIN-RELATED"/>
    <property type="match status" value="1"/>
</dbReference>
<dbReference type="SMART" id="SM00320">
    <property type="entry name" value="WD40"/>
    <property type="match status" value="4"/>
</dbReference>
<feature type="compositionally biased region" description="Basic and acidic residues" evidence="2">
    <location>
        <begin position="415"/>
        <end position="424"/>
    </location>
</feature>
<dbReference type="PROSITE" id="PS50102">
    <property type="entry name" value="RRM"/>
    <property type="match status" value="1"/>
</dbReference>
<feature type="region of interest" description="Disordered" evidence="2">
    <location>
        <begin position="839"/>
        <end position="909"/>
    </location>
</feature>
<dbReference type="InterPro" id="IPR000504">
    <property type="entry name" value="RRM_dom"/>
</dbReference>
<dbReference type="GO" id="GO:0003723">
    <property type="term" value="F:RNA binding"/>
    <property type="evidence" value="ECO:0007669"/>
    <property type="project" value="UniProtKB-UniRule"/>
</dbReference>
<name>I0YS49_COCSC</name>
<evidence type="ECO:0000259" key="3">
    <source>
        <dbReference type="PROSITE" id="PS50102"/>
    </source>
</evidence>
<dbReference type="KEGG" id="csl:COCSUDRAFT_57128"/>
<proteinExistence type="predicted"/>
<evidence type="ECO:0000256" key="2">
    <source>
        <dbReference type="SAM" id="MobiDB-lite"/>
    </source>
</evidence>
<sequence length="1068" mass="112276">MQKASMQHHSTLSKAWTSSADEADPVLCVASSPSRAWLAVATSQFISIHSCDTLGIPTRRLKPNSGSNLLVLDLDGKVTCKFGPFESAISGLEWGPLDHLYIDLATRLLTTSCDESQPLLELHAEPSTALLVSTKASFLALGVASSASGFQVHVWKLASKSDTESQCEEGSSTSSTIMKGVITLNDYESEVTCMAWDERERYIATSDGAEATIWDIAEAQEGHSVMSVVCCGHSPKSRIEHMAFQPDGSFLATVGSDGRVLLFDSSLFMGGAGGVISPAAAQQISSPGSAIVGLEWLSGGKILAATSDGVITALQLSASDTESERDQTPPPIGVPSSVSTPPPLPPTTPTQAALLHLEGTPQAAKKRPLPGPVLLDEDVEDTTGQGKAAGKAVLNGPKLEIKTDSEGTPVLEATEGLHGDERTKSCNLSPLTPKFTPNANRFPGTKDSKDTGSVTSDTGLALYDSLSSLSPQGSVEVESASSAPKPPAELTQLRTASSPVPTAQATAANRPPKLRVETFANQQSPKTSYNRTSENGGYAGPRRTYSQDSYPAYGRSQSWMEPAQRQGSGGLQHHDRSSSISKVPPRSGSQGDAPPRTSALSPGLLQHIQAVKDNPQPLQHSHRSDLAGWGPGPLSPMPASAPNHQVQYMMPFGQQMGGGQMAPVFVPAHGPPSYGYYPFMGPQPMIHTAPPPGGPSSPSQPGTPSGRVRGPAPPPVPPPQSPMRAGVPSDFGAPRPVPAGPMMFVPAGAQPPQGWAPVMVPPPGWMGMYGQPPFMHPAPQMAPPQMAPPQEMGEDTFDQMPPFATPFNDDSVGISANPQVRWAAGYRSAPANLSRDQLMRGGGYYSKQPSARVFNGVPRPNPPPNNTSPASHVGKGEGGGSNSVSDAGSTGDNCSASGDKAPPTPTRSSFSCASPSFANGFAKPIFSAGGLLMSDGLGGEAPHPVTTLYVGNLPSAVDEYTLMTSFQFFGQITNIQEEEGVRVVIFGMECHWHWDNFNGWHHFLGDGFNVIRDKNSAQSRGFAFVTFAHPQAATNAQSYMNGMTLYGAFGGRSIRVGPSNRASSLAEE</sequence>
<dbReference type="eggNOG" id="ENOG502SZX4">
    <property type="taxonomic scope" value="Eukaryota"/>
</dbReference>
<reference evidence="4 5" key="1">
    <citation type="journal article" date="2012" name="Genome Biol.">
        <title>The genome of the polar eukaryotic microalga coccomyxa subellipsoidea reveals traits of cold adaptation.</title>
        <authorList>
            <person name="Blanc G."/>
            <person name="Agarkova I."/>
            <person name="Grimwood J."/>
            <person name="Kuo A."/>
            <person name="Brueggeman A."/>
            <person name="Dunigan D."/>
            <person name="Gurnon J."/>
            <person name="Ladunga I."/>
            <person name="Lindquist E."/>
            <person name="Lucas S."/>
            <person name="Pangilinan J."/>
            <person name="Proschold T."/>
            <person name="Salamov A."/>
            <person name="Schmutz J."/>
            <person name="Weeks D."/>
            <person name="Yamada T."/>
            <person name="Claverie J.M."/>
            <person name="Grigoriev I."/>
            <person name="Van Etten J."/>
            <person name="Lomsadze A."/>
            <person name="Borodovsky M."/>
        </authorList>
    </citation>
    <scope>NUCLEOTIDE SEQUENCE [LARGE SCALE GENOMIC DNA]</scope>
    <source>
        <strain evidence="4 5">C-169</strain>
    </source>
</reference>
<evidence type="ECO:0000256" key="1">
    <source>
        <dbReference type="PROSITE-ProRule" id="PRU00176"/>
    </source>
</evidence>
<protein>
    <recommendedName>
        <fullName evidence="3">RRM domain-containing protein</fullName>
    </recommendedName>
</protein>
<dbReference type="RefSeq" id="XP_005645762.1">
    <property type="nucleotide sequence ID" value="XM_005645705.1"/>
</dbReference>